<proteinExistence type="predicted"/>
<gene>
    <name evidence="1" type="ORF">QVD17_39083</name>
</gene>
<name>A0AAD8JMY4_TARER</name>
<dbReference type="AlphaFoldDB" id="A0AAD8JMY4"/>
<reference evidence="1" key="1">
    <citation type="journal article" date="2023" name="bioRxiv">
        <title>Improved chromosome-level genome assembly for marigold (Tagetes erecta).</title>
        <authorList>
            <person name="Jiang F."/>
            <person name="Yuan L."/>
            <person name="Wang S."/>
            <person name="Wang H."/>
            <person name="Xu D."/>
            <person name="Wang A."/>
            <person name="Fan W."/>
        </authorList>
    </citation>
    <scope>NUCLEOTIDE SEQUENCE</scope>
    <source>
        <strain evidence="1">WSJ</strain>
        <tissue evidence="1">Leaf</tissue>
    </source>
</reference>
<evidence type="ECO:0000313" key="2">
    <source>
        <dbReference type="Proteomes" id="UP001229421"/>
    </source>
</evidence>
<accession>A0AAD8JMY4</accession>
<dbReference type="EMBL" id="JAUHHV010000011">
    <property type="protein sequence ID" value="KAK1407467.1"/>
    <property type="molecule type" value="Genomic_DNA"/>
</dbReference>
<comment type="caution">
    <text evidence="1">The sequence shown here is derived from an EMBL/GenBank/DDBJ whole genome shotgun (WGS) entry which is preliminary data.</text>
</comment>
<organism evidence="1 2">
    <name type="scientific">Tagetes erecta</name>
    <name type="common">African marigold</name>
    <dbReference type="NCBI Taxonomy" id="13708"/>
    <lineage>
        <taxon>Eukaryota</taxon>
        <taxon>Viridiplantae</taxon>
        <taxon>Streptophyta</taxon>
        <taxon>Embryophyta</taxon>
        <taxon>Tracheophyta</taxon>
        <taxon>Spermatophyta</taxon>
        <taxon>Magnoliopsida</taxon>
        <taxon>eudicotyledons</taxon>
        <taxon>Gunneridae</taxon>
        <taxon>Pentapetalae</taxon>
        <taxon>asterids</taxon>
        <taxon>campanulids</taxon>
        <taxon>Asterales</taxon>
        <taxon>Asteraceae</taxon>
        <taxon>Asteroideae</taxon>
        <taxon>Heliantheae alliance</taxon>
        <taxon>Tageteae</taxon>
        <taxon>Tagetes</taxon>
    </lineage>
</organism>
<sequence length="68" mass="7645">MPLGFLSLLYLYTNYGYLKMIKMLVLFCNNPLSFAPACGKVWGCHGNLGLLYASLPCIYTGRDLRTSF</sequence>
<evidence type="ECO:0000313" key="1">
    <source>
        <dbReference type="EMBL" id="KAK1407467.1"/>
    </source>
</evidence>
<dbReference type="Proteomes" id="UP001229421">
    <property type="component" value="Unassembled WGS sequence"/>
</dbReference>
<keyword evidence="2" id="KW-1185">Reference proteome</keyword>
<protein>
    <submittedName>
        <fullName evidence="1">Uncharacterized protein</fullName>
    </submittedName>
</protein>